<dbReference type="Gene3D" id="3.30.200.20">
    <property type="entry name" value="Phosphorylase Kinase, domain 1"/>
    <property type="match status" value="1"/>
</dbReference>
<proteinExistence type="predicted"/>
<dbReference type="InterPro" id="IPR057055">
    <property type="entry name" value="wHTH-PRTase_assoc"/>
</dbReference>
<evidence type="ECO:0000313" key="4">
    <source>
        <dbReference type="Proteomes" id="UP000289794"/>
    </source>
</evidence>
<dbReference type="SUPFAM" id="SSF46785">
    <property type="entry name" value="Winged helix' DNA-binding domain"/>
    <property type="match status" value="1"/>
</dbReference>
<dbReference type="AlphaFoldDB" id="A0A4P6LTZ9"/>
<dbReference type="InterPro" id="IPR036390">
    <property type="entry name" value="WH_DNA-bd_sf"/>
</dbReference>
<dbReference type="PANTHER" id="PTHR22603">
    <property type="entry name" value="CHOLINE/ETHANOALAMINE KINASE"/>
    <property type="match status" value="1"/>
</dbReference>
<keyword evidence="3" id="KW-0808">Transferase</keyword>
<dbReference type="InterPro" id="IPR029044">
    <property type="entry name" value="Nucleotide-diphossugar_trans"/>
</dbReference>
<dbReference type="EMBL" id="CP035945">
    <property type="protein sequence ID" value="QBE95105.1"/>
    <property type="molecule type" value="Genomic_DNA"/>
</dbReference>
<dbReference type="InterPro" id="IPR025877">
    <property type="entry name" value="MobA-like_NTP_Trfase"/>
</dbReference>
<dbReference type="GO" id="GO:0004305">
    <property type="term" value="F:ethanolamine kinase activity"/>
    <property type="evidence" value="ECO:0007669"/>
    <property type="project" value="TreeGrafter"/>
</dbReference>
<dbReference type="Pfam" id="PF01633">
    <property type="entry name" value="Choline_kinase"/>
    <property type="match status" value="1"/>
</dbReference>
<dbReference type="SUPFAM" id="SSF53448">
    <property type="entry name" value="Nucleotide-diphospho-sugar transferases"/>
    <property type="match status" value="1"/>
</dbReference>
<dbReference type="InterPro" id="IPR011009">
    <property type="entry name" value="Kinase-like_dom_sf"/>
</dbReference>
<dbReference type="GO" id="GO:0006646">
    <property type="term" value="P:phosphatidylethanolamine biosynthetic process"/>
    <property type="evidence" value="ECO:0007669"/>
    <property type="project" value="TreeGrafter"/>
</dbReference>
<dbReference type="EC" id="2.7.7.9" evidence="3"/>
<dbReference type="Pfam" id="PF24409">
    <property type="entry name" value="wHTH-PRTase_assc"/>
    <property type="match status" value="1"/>
</dbReference>
<gene>
    <name evidence="3" type="primary">gtaB</name>
    <name evidence="3" type="ORF">PMF13cell1_00607</name>
</gene>
<feature type="domain" description="PRTase associated wHTH" evidence="2">
    <location>
        <begin position="56"/>
        <end position="112"/>
    </location>
</feature>
<dbReference type="SUPFAM" id="SSF56112">
    <property type="entry name" value="Protein kinase-like (PK-like)"/>
    <property type="match status" value="1"/>
</dbReference>
<organism evidence="3 4">
    <name type="scientific">Blautia producta</name>
    <dbReference type="NCBI Taxonomy" id="33035"/>
    <lineage>
        <taxon>Bacteria</taxon>
        <taxon>Bacillati</taxon>
        <taxon>Bacillota</taxon>
        <taxon>Clostridia</taxon>
        <taxon>Lachnospirales</taxon>
        <taxon>Lachnospiraceae</taxon>
        <taxon>Blautia</taxon>
    </lineage>
</organism>
<protein>
    <submittedName>
        <fullName evidence="3">UTP--glucose-1-phosphate uridylyltransferase</fullName>
        <ecNumber evidence="3">2.7.7.9</ecNumber>
    </submittedName>
</protein>
<dbReference type="Gene3D" id="3.90.1200.10">
    <property type="match status" value="1"/>
</dbReference>
<evidence type="ECO:0000259" key="2">
    <source>
        <dbReference type="Pfam" id="PF24409"/>
    </source>
</evidence>
<dbReference type="Pfam" id="PF12804">
    <property type="entry name" value="NTP_transf_3"/>
    <property type="match status" value="1"/>
</dbReference>
<dbReference type="PANTHER" id="PTHR22603:SF66">
    <property type="entry name" value="ETHANOLAMINE KINASE"/>
    <property type="match status" value="1"/>
</dbReference>
<accession>A0A4P6LTZ9</accession>
<sequence>MRGKLLEKEYVPGERHFVGRKILTIGQRECYYKTTMFMKRRKYNYMNIQEYDVMNAIIDKGYHNQRTLSESTGYSLGKVNQSLAALVKDGYLNKEYTLTDRAVEEIQQKKPKNAIILAAGYGVRMVPINREIPKGLIEVGGEPLIERLIRQLHEAGIHKIDIVVGFMKEQYEYLIDQYGVNLIVNREYGDKNNLHSLKLAADRISNTYIIPCDVWCSFNPFSDRELYSWYMVTDLVDDESDVRVNRKLELVAVDAEKSGNGMIGIAYILERDAERLRTRIRELTGRKSFNNAFWEAALMDREKMTVSARVVPAREVYEINTYEQLRELDEESKQLNSGILQEIAGALDCELKEIEQIEVLKKGMTNRSFRFSCRGRSYIMRIPGEGTEQLINRRQEYEVYQVIKDLKLSDTIRYFDPDSGCKLTEYLEGARCCDSENPEDVKKCMKVLRKFHSSGLKAGHTFDIFERIEFYESLWKGEPSCYRDYDRTKEKVYELKKFIDEQPKNWILCHIDSVPDNFLMQGEGENEKISLIDWEYAGMQDEDVDIAMFAIYALYEKDKVDELIDAYYTEGCREEVRLKIYAYIAVCGFLWSNWCEFKRHEGVEFGEYSLRQYGYAKEYYRYVKQGLEGEQ</sequence>
<dbReference type="GO" id="GO:0003983">
    <property type="term" value="F:UTP:glucose-1-phosphate uridylyltransferase activity"/>
    <property type="evidence" value="ECO:0007669"/>
    <property type="project" value="UniProtKB-EC"/>
</dbReference>
<evidence type="ECO:0000313" key="3">
    <source>
        <dbReference type="EMBL" id="QBE95105.1"/>
    </source>
</evidence>
<dbReference type="KEGG" id="bpro:PMF13cell1_00607"/>
<dbReference type="GO" id="GO:0005737">
    <property type="term" value="C:cytoplasm"/>
    <property type="evidence" value="ECO:0007669"/>
    <property type="project" value="TreeGrafter"/>
</dbReference>
<dbReference type="Gene3D" id="3.90.550.10">
    <property type="entry name" value="Spore Coat Polysaccharide Biosynthesis Protein SpsA, Chain A"/>
    <property type="match status" value="1"/>
</dbReference>
<dbReference type="CDD" id="cd05151">
    <property type="entry name" value="ChoK-like"/>
    <property type="match status" value="1"/>
</dbReference>
<name>A0A4P6LTZ9_9FIRM</name>
<evidence type="ECO:0000259" key="1">
    <source>
        <dbReference type="Pfam" id="PF12804"/>
    </source>
</evidence>
<feature type="domain" description="MobA-like NTP transferase" evidence="1">
    <location>
        <begin position="114"/>
        <end position="214"/>
    </location>
</feature>
<keyword evidence="3" id="KW-0548">Nucleotidyltransferase</keyword>
<dbReference type="Proteomes" id="UP000289794">
    <property type="component" value="Chromosome"/>
</dbReference>
<reference evidence="3 4" key="1">
    <citation type="submission" date="2019-01" db="EMBL/GenBank/DDBJ databases">
        <title>PMF-metabolizing Aryl O-demethylase.</title>
        <authorList>
            <person name="Kim M."/>
        </authorList>
    </citation>
    <scope>NUCLEOTIDE SEQUENCE [LARGE SCALE GENOMIC DNA]</scope>
    <source>
        <strain evidence="3 4">PMF1</strain>
    </source>
</reference>